<keyword evidence="3" id="KW-1185">Reference proteome</keyword>
<comment type="caution">
    <text evidence="2">The sequence shown here is derived from an EMBL/GenBank/DDBJ whole genome shotgun (WGS) entry which is preliminary data.</text>
</comment>
<dbReference type="Proteomes" id="UP000807353">
    <property type="component" value="Unassembled WGS sequence"/>
</dbReference>
<reference evidence="2" key="1">
    <citation type="submission" date="2020-11" db="EMBL/GenBank/DDBJ databases">
        <authorList>
            <consortium name="DOE Joint Genome Institute"/>
            <person name="Ahrendt S."/>
            <person name="Riley R."/>
            <person name="Andreopoulos W."/>
            <person name="Labutti K."/>
            <person name="Pangilinan J."/>
            <person name="Ruiz-Duenas F.J."/>
            <person name="Barrasa J.M."/>
            <person name="Sanchez-Garcia M."/>
            <person name="Camarero S."/>
            <person name="Miyauchi S."/>
            <person name="Serrano A."/>
            <person name="Linde D."/>
            <person name="Babiker R."/>
            <person name="Drula E."/>
            <person name="Ayuso-Fernandez I."/>
            <person name="Pacheco R."/>
            <person name="Padilla G."/>
            <person name="Ferreira P."/>
            <person name="Barriuso J."/>
            <person name="Kellner H."/>
            <person name="Castanera R."/>
            <person name="Alfaro M."/>
            <person name="Ramirez L."/>
            <person name="Pisabarro A.G."/>
            <person name="Kuo A."/>
            <person name="Tritt A."/>
            <person name="Lipzen A."/>
            <person name="He G."/>
            <person name="Yan M."/>
            <person name="Ng V."/>
            <person name="Cullen D."/>
            <person name="Martin F."/>
            <person name="Rosso M.-N."/>
            <person name="Henrissat B."/>
            <person name="Hibbett D."/>
            <person name="Martinez A.T."/>
            <person name="Grigoriev I.V."/>
        </authorList>
    </citation>
    <scope>NUCLEOTIDE SEQUENCE</scope>
    <source>
        <strain evidence="2">CBS 247.69</strain>
    </source>
</reference>
<dbReference type="EMBL" id="MU150826">
    <property type="protein sequence ID" value="KAF9455277.1"/>
    <property type="molecule type" value="Genomic_DNA"/>
</dbReference>
<name>A0A9P5XRK8_9AGAR</name>
<accession>A0A9P5XRK8</accession>
<protein>
    <submittedName>
        <fullName evidence="2">Uncharacterized protein</fullName>
    </submittedName>
</protein>
<evidence type="ECO:0000313" key="2">
    <source>
        <dbReference type="EMBL" id="KAF9455277.1"/>
    </source>
</evidence>
<dbReference type="AlphaFoldDB" id="A0A9P5XRK8"/>
<organism evidence="2 3">
    <name type="scientific">Collybia nuda</name>
    <dbReference type="NCBI Taxonomy" id="64659"/>
    <lineage>
        <taxon>Eukaryota</taxon>
        <taxon>Fungi</taxon>
        <taxon>Dikarya</taxon>
        <taxon>Basidiomycota</taxon>
        <taxon>Agaricomycotina</taxon>
        <taxon>Agaricomycetes</taxon>
        <taxon>Agaricomycetidae</taxon>
        <taxon>Agaricales</taxon>
        <taxon>Tricholomatineae</taxon>
        <taxon>Clitocybaceae</taxon>
        <taxon>Collybia</taxon>
    </lineage>
</organism>
<proteinExistence type="predicted"/>
<feature type="region of interest" description="Disordered" evidence="1">
    <location>
        <begin position="1"/>
        <end position="52"/>
    </location>
</feature>
<evidence type="ECO:0000313" key="3">
    <source>
        <dbReference type="Proteomes" id="UP000807353"/>
    </source>
</evidence>
<sequence length="52" mass="5318">MSIKPSGTQPTRPTTRAQAPGLKRARMLDLSGPSSNPQSNASPGPSGLMGKV</sequence>
<evidence type="ECO:0000256" key="1">
    <source>
        <dbReference type="SAM" id="MobiDB-lite"/>
    </source>
</evidence>
<feature type="compositionally biased region" description="Polar residues" evidence="1">
    <location>
        <begin position="1"/>
        <end position="17"/>
    </location>
</feature>
<feature type="compositionally biased region" description="Polar residues" evidence="1">
    <location>
        <begin position="32"/>
        <end position="43"/>
    </location>
</feature>
<gene>
    <name evidence="2" type="ORF">BDZ94DRAFT_1278486</name>
</gene>